<comment type="similarity">
    <text evidence="5">Belongs to the methyl-accepting chemotaxis (MCP) protein family.</text>
</comment>
<dbReference type="EMBL" id="BMLN01000015">
    <property type="protein sequence ID" value="GGO08064.1"/>
    <property type="molecule type" value="Genomic_DNA"/>
</dbReference>
<evidence type="ECO:0000256" key="6">
    <source>
        <dbReference type="PROSITE-ProRule" id="PRU00284"/>
    </source>
</evidence>
<evidence type="ECO:0000256" key="3">
    <source>
        <dbReference type="ARBA" id="ARBA00023136"/>
    </source>
</evidence>
<dbReference type="PROSITE" id="PS50111">
    <property type="entry name" value="CHEMOTAXIS_TRANSDUC_2"/>
    <property type="match status" value="1"/>
</dbReference>
<comment type="subcellular location">
    <subcellularLocation>
        <location evidence="1">Cell membrane</location>
    </subcellularLocation>
</comment>
<dbReference type="SMART" id="SM00283">
    <property type="entry name" value="MA"/>
    <property type="match status" value="1"/>
</dbReference>
<keyword evidence="11" id="KW-1185">Reference proteome</keyword>
<accession>A0ABQ2L9Y1</accession>
<gene>
    <name evidence="10" type="ORF">GCM10010969_37150</name>
</gene>
<dbReference type="Gene3D" id="6.10.340.10">
    <property type="match status" value="1"/>
</dbReference>
<evidence type="ECO:0000256" key="4">
    <source>
        <dbReference type="ARBA" id="ARBA00023224"/>
    </source>
</evidence>
<keyword evidence="4 6" id="KW-0807">Transducer</keyword>
<comment type="caution">
    <text evidence="10">The sequence shown here is derived from an EMBL/GenBank/DDBJ whole genome shotgun (WGS) entry which is preliminary data.</text>
</comment>
<protein>
    <submittedName>
        <fullName evidence="10">Methyl-accepting chemotaxis protein</fullName>
    </submittedName>
</protein>
<dbReference type="CDD" id="cd11386">
    <property type="entry name" value="MCP_signal"/>
    <property type="match status" value="1"/>
</dbReference>
<dbReference type="InterPro" id="IPR004089">
    <property type="entry name" value="MCPsignal_dom"/>
</dbReference>
<evidence type="ECO:0000256" key="7">
    <source>
        <dbReference type="SAM" id="Phobius"/>
    </source>
</evidence>
<dbReference type="Pfam" id="PF00015">
    <property type="entry name" value="MCPsignal"/>
    <property type="match status" value="1"/>
</dbReference>
<evidence type="ECO:0000256" key="5">
    <source>
        <dbReference type="ARBA" id="ARBA00029447"/>
    </source>
</evidence>
<dbReference type="SMART" id="SM00304">
    <property type="entry name" value="HAMP"/>
    <property type="match status" value="2"/>
</dbReference>
<feature type="domain" description="HAMP" evidence="9">
    <location>
        <begin position="220"/>
        <end position="272"/>
    </location>
</feature>
<evidence type="ECO:0000256" key="2">
    <source>
        <dbReference type="ARBA" id="ARBA00022475"/>
    </source>
</evidence>
<feature type="transmembrane region" description="Helical" evidence="7">
    <location>
        <begin position="196"/>
        <end position="218"/>
    </location>
</feature>
<dbReference type="Proteomes" id="UP000606653">
    <property type="component" value="Unassembled WGS sequence"/>
</dbReference>
<dbReference type="RefSeq" id="WP_018978325.1">
    <property type="nucleotide sequence ID" value="NZ_BMLN01000015.1"/>
</dbReference>
<dbReference type="PROSITE" id="PS50885">
    <property type="entry name" value="HAMP"/>
    <property type="match status" value="1"/>
</dbReference>
<evidence type="ECO:0000259" key="8">
    <source>
        <dbReference type="PROSITE" id="PS50111"/>
    </source>
</evidence>
<keyword evidence="7" id="KW-1133">Transmembrane helix</keyword>
<reference evidence="11" key="1">
    <citation type="journal article" date="2019" name="Int. J. Syst. Evol. Microbiol.">
        <title>The Global Catalogue of Microorganisms (GCM) 10K type strain sequencing project: providing services to taxonomists for standard genome sequencing and annotation.</title>
        <authorList>
            <consortium name="The Broad Institute Genomics Platform"/>
            <consortium name="The Broad Institute Genome Sequencing Center for Infectious Disease"/>
            <person name="Wu L."/>
            <person name="Ma J."/>
        </authorList>
    </citation>
    <scope>NUCLEOTIDE SEQUENCE [LARGE SCALE GENOMIC DNA]</scope>
    <source>
        <strain evidence="11">CGMCC 1.6964</strain>
    </source>
</reference>
<evidence type="ECO:0000313" key="10">
    <source>
        <dbReference type="EMBL" id="GGO08064.1"/>
    </source>
</evidence>
<organism evidence="10 11">
    <name type="scientific">Saccharibacillus kuerlensis</name>
    <dbReference type="NCBI Taxonomy" id="459527"/>
    <lineage>
        <taxon>Bacteria</taxon>
        <taxon>Bacillati</taxon>
        <taxon>Bacillota</taxon>
        <taxon>Bacilli</taxon>
        <taxon>Bacillales</taxon>
        <taxon>Paenibacillaceae</taxon>
        <taxon>Saccharibacillus</taxon>
    </lineage>
</organism>
<dbReference type="PANTHER" id="PTHR32089">
    <property type="entry name" value="METHYL-ACCEPTING CHEMOTAXIS PROTEIN MCPB"/>
    <property type="match status" value="1"/>
</dbReference>
<evidence type="ECO:0000256" key="1">
    <source>
        <dbReference type="ARBA" id="ARBA00004236"/>
    </source>
</evidence>
<dbReference type="Gene3D" id="1.10.287.950">
    <property type="entry name" value="Methyl-accepting chemotaxis protein"/>
    <property type="match status" value="1"/>
</dbReference>
<keyword evidence="2" id="KW-1003">Cell membrane</keyword>
<keyword evidence="7" id="KW-0812">Transmembrane</keyword>
<evidence type="ECO:0000259" key="9">
    <source>
        <dbReference type="PROSITE" id="PS50885"/>
    </source>
</evidence>
<dbReference type="CDD" id="cd06225">
    <property type="entry name" value="HAMP"/>
    <property type="match status" value="1"/>
</dbReference>
<keyword evidence="3 7" id="KW-0472">Membrane</keyword>
<dbReference type="PANTHER" id="PTHR32089:SF112">
    <property type="entry name" value="LYSOZYME-LIKE PROTEIN-RELATED"/>
    <property type="match status" value="1"/>
</dbReference>
<name>A0ABQ2L9Y1_9BACL</name>
<dbReference type="SUPFAM" id="SSF58104">
    <property type="entry name" value="Methyl-accepting chemotaxis protein (MCP) signaling domain"/>
    <property type="match status" value="1"/>
</dbReference>
<dbReference type="Pfam" id="PF00672">
    <property type="entry name" value="HAMP"/>
    <property type="match status" value="1"/>
</dbReference>
<dbReference type="InterPro" id="IPR003660">
    <property type="entry name" value="HAMP_dom"/>
</dbReference>
<feature type="domain" description="Methyl-accepting transducer" evidence="8">
    <location>
        <begin position="291"/>
        <end position="527"/>
    </location>
</feature>
<evidence type="ECO:0000313" key="11">
    <source>
        <dbReference type="Proteomes" id="UP000606653"/>
    </source>
</evidence>
<sequence length="577" mass="62267">MKRRFRLTFFVKNMLMITIGVLLVGGMLTGITVKMQQKMALDSVRHQYSGFANYIKEKISAELIIEAAADPKPDNKVGLELTALLSEVSDLNPNVAQAYVFSAEMEGNAQQVVGTPKHLIEDGMLPGSMYENPPMMQKALKHVVEQNTPANTEVYTDVYGTWVSVLEPVTDDSGKVIAVLGLDISATDIAANTSQILQTSLLVLAVCAAFVLMIQFILMRRMMRPVRDLFKAIKQMSEGDLNVELHTERKDDFGDLNRQFAAMSHELKNVISGVQHRAQQAAESSAALKSGVEQNVRIQDGVLETAERVSRGAQTQETAAQETARIMEEMTRAIHEIALAAQQVSESASDMKEEVGVGGTSIGRVSDQMSAISASVGRSSKRIRQLQERSREVEGIAELISGIASQTNLLALNAAIEAARAGEHGKGFAVVAEEVRKLADQSAQSAGQISGILGLMIKDTDEAVVLMEEGIREVQTGLELSQQTGDAFRRIEKAIDGVSTQTEDMSAVTEQMSASSEEVSASVSELAGIAKDSAGSAIEVTQASQIQRESLDSVSSSSEDLNAMAVELSKLIAKFKI</sequence>
<proteinExistence type="inferred from homology"/>